<dbReference type="InterPro" id="IPR012583">
    <property type="entry name" value="RIX1_N"/>
</dbReference>
<dbReference type="AlphaFoldDB" id="A0A9W6WH96"/>
<name>A0A9W6WH96_CANBO</name>
<proteinExistence type="predicted"/>
<accession>A0A9W6WH96</accession>
<dbReference type="Proteomes" id="UP001165120">
    <property type="component" value="Unassembled WGS sequence"/>
</dbReference>
<evidence type="ECO:0000259" key="1">
    <source>
        <dbReference type="Pfam" id="PF08167"/>
    </source>
</evidence>
<keyword evidence="3" id="KW-1185">Reference proteome</keyword>
<comment type="caution">
    <text evidence="2">The sequence shown here is derived from an EMBL/GenBank/DDBJ whole genome shotgun (WGS) entry which is preliminary data.</text>
</comment>
<dbReference type="EMBL" id="BSXN01001175">
    <property type="protein sequence ID" value="GME71964.1"/>
    <property type="molecule type" value="Genomic_DNA"/>
</dbReference>
<reference evidence="2" key="1">
    <citation type="submission" date="2023-04" db="EMBL/GenBank/DDBJ databases">
        <title>Candida boidinii NBRC 10035.</title>
        <authorList>
            <person name="Ichikawa N."/>
            <person name="Sato H."/>
            <person name="Tonouchi N."/>
        </authorList>
    </citation>
    <scope>NUCLEOTIDE SEQUENCE</scope>
    <source>
        <strain evidence="2">NBRC 10035</strain>
    </source>
</reference>
<evidence type="ECO:0000313" key="2">
    <source>
        <dbReference type="EMBL" id="GME71964.1"/>
    </source>
</evidence>
<gene>
    <name evidence="2" type="ORF">Cboi02_000341600</name>
</gene>
<sequence>MSVVNMDSILPFLEGDKIFELDLNNLLTLLSQPSLIKSSDKTQLNSLCGKVNNYLKSNNTRYRWIGTKLVTIICLHPEIIISNHTSIFLVNLIKILETKCFVKDESNIDIHTLVTLKSATNAINFIINKIKGKPSLTREILTPKLPIIISNLINCIHLIPEDSIKLLIKILINNSTTFRPFGNKFEVKLLNLINNDSNFNKFNQSLKDLILLSLVLLKFNLSRENSTSIMILN</sequence>
<protein>
    <submittedName>
        <fullName evidence="2">Unnamed protein product</fullName>
    </submittedName>
</protein>
<dbReference type="Pfam" id="PF08167">
    <property type="entry name" value="RIX1"/>
    <property type="match status" value="1"/>
</dbReference>
<organism evidence="2 3">
    <name type="scientific">Candida boidinii</name>
    <name type="common">Yeast</name>
    <dbReference type="NCBI Taxonomy" id="5477"/>
    <lineage>
        <taxon>Eukaryota</taxon>
        <taxon>Fungi</taxon>
        <taxon>Dikarya</taxon>
        <taxon>Ascomycota</taxon>
        <taxon>Saccharomycotina</taxon>
        <taxon>Pichiomycetes</taxon>
        <taxon>Pichiales</taxon>
        <taxon>Pichiaceae</taxon>
        <taxon>Ogataea</taxon>
        <taxon>Ogataea/Candida clade</taxon>
    </lineage>
</organism>
<feature type="domain" description="Pre-rRNA-processing protein RIX1 N-terminal" evidence="1">
    <location>
        <begin position="21"/>
        <end position="197"/>
    </location>
</feature>
<evidence type="ECO:0000313" key="3">
    <source>
        <dbReference type="Proteomes" id="UP001165120"/>
    </source>
</evidence>